<proteinExistence type="inferred from homology"/>
<dbReference type="AlphaFoldDB" id="A0A7W5UXV4"/>
<keyword evidence="2" id="KW-0479">Metal-binding</keyword>
<reference evidence="4 5" key="1">
    <citation type="submission" date="2020-08" db="EMBL/GenBank/DDBJ databases">
        <title>Genomic Encyclopedia of Type Strains, Phase IV (KMG-IV): sequencing the most valuable type-strain genomes for metagenomic binning, comparative biology and taxonomic classification.</title>
        <authorList>
            <person name="Goeker M."/>
        </authorList>
    </citation>
    <scope>NUCLEOTIDE SEQUENCE [LARGE SCALE GENOMIC DNA]</scope>
    <source>
        <strain evidence="4 5">DSM 22548</strain>
    </source>
</reference>
<dbReference type="InterPro" id="IPR034505">
    <property type="entry name" value="Coproporphyrinogen-III_oxidase"/>
</dbReference>
<dbReference type="SMART" id="SM00729">
    <property type="entry name" value="Elp3"/>
    <property type="match status" value="1"/>
</dbReference>
<evidence type="ECO:0000313" key="5">
    <source>
        <dbReference type="Proteomes" id="UP000541425"/>
    </source>
</evidence>
<dbReference type="Gene3D" id="3.80.30.20">
    <property type="entry name" value="tm_1862 like domain"/>
    <property type="match status" value="1"/>
</dbReference>
<organism evidence="4 5">
    <name type="scientific">Alloprevotella rava</name>
    <dbReference type="NCBI Taxonomy" id="671218"/>
    <lineage>
        <taxon>Bacteria</taxon>
        <taxon>Pseudomonadati</taxon>
        <taxon>Bacteroidota</taxon>
        <taxon>Bacteroidia</taxon>
        <taxon>Bacteroidales</taxon>
        <taxon>Prevotellaceae</taxon>
        <taxon>Alloprevotella</taxon>
    </lineage>
</organism>
<keyword evidence="2" id="KW-0963">Cytoplasm</keyword>
<dbReference type="Proteomes" id="UP000541425">
    <property type="component" value="Unassembled WGS sequence"/>
</dbReference>
<evidence type="ECO:0000313" key="4">
    <source>
        <dbReference type="EMBL" id="MBB3703564.1"/>
    </source>
</evidence>
<dbReference type="SFLD" id="SFLDG01082">
    <property type="entry name" value="B12-binding_domain_containing"/>
    <property type="match status" value="1"/>
</dbReference>
<evidence type="ECO:0000259" key="3">
    <source>
        <dbReference type="PROSITE" id="PS51918"/>
    </source>
</evidence>
<keyword evidence="2" id="KW-0143">Chaperone</keyword>
<dbReference type="PANTHER" id="PTHR13932">
    <property type="entry name" value="COPROPORPHYRINIGEN III OXIDASE"/>
    <property type="match status" value="1"/>
</dbReference>
<dbReference type="EMBL" id="JACICA010000015">
    <property type="protein sequence ID" value="MBB3703564.1"/>
    <property type="molecule type" value="Genomic_DNA"/>
</dbReference>
<evidence type="ECO:0000256" key="2">
    <source>
        <dbReference type="RuleBase" id="RU364116"/>
    </source>
</evidence>
<dbReference type="GO" id="GO:0006779">
    <property type="term" value="P:porphyrin-containing compound biosynthetic process"/>
    <property type="evidence" value="ECO:0007669"/>
    <property type="project" value="InterPro"/>
</dbReference>
<accession>A0A7W5UXV4</accession>
<dbReference type="GO" id="GO:0051539">
    <property type="term" value="F:4 iron, 4 sulfur cluster binding"/>
    <property type="evidence" value="ECO:0007669"/>
    <property type="project" value="UniProtKB-UniRule"/>
</dbReference>
<dbReference type="CDD" id="cd01335">
    <property type="entry name" value="Radical_SAM"/>
    <property type="match status" value="1"/>
</dbReference>
<comment type="caution">
    <text evidence="4">The sequence shown here is derived from an EMBL/GenBank/DDBJ whole genome shotgun (WGS) entry which is preliminary data.</text>
</comment>
<protein>
    <recommendedName>
        <fullName evidence="2">Heme chaperone HemW</fullName>
    </recommendedName>
</protein>
<dbReference type="PROSITE" id="PS51918">
    <property type="entry name" value="RADICAL_SAM"/>
    <property type="match status" value="1"/>
</dbReference>
<dbReference type="Pfam" id="PF06969">
    <property type="entry name" value="HemN_C"/>
    <property type="match status" value="1"/>
</dbReference>
<dbReference type="NCBIfam" id="TIGR00539">
    <property type="entry name" value="hemN_rel"/>
    <property type="match status" value="1"/>
</dbReference>
<comment type="similarity">
    <text evidence="1">Belongs to the anaerobic coproporphyrinogen-III oxidase family. HemW subfamily.</text>
</comment>
<dbReference type="InterPro" id="IPR010723">
    <property type="entry name" value="HemN_C"/>
</dbReference>
<keyword evidence="2" id="KW-0949">S-adenosyl-L-methionine</keyword>
<dbReference type="InterPro" id="IPR004559">
    <property type="entry name" value="HemW-like"/>
</dbReference>
<keyword evidence="2" id="KW-0411">Iron-sulfur</keyword>
<comment type="function">
    <text evidence="2">Probably acts as a heme chaperone, transferring heme to an unknown acceptor. Binds one molecule of heme per monomer, possibly covalently. Binds 1 [4Fe-4S] cluster. The cluster is coordinated with 3 cysteines and an exchangeable S-adenosyl-L-methionine.</text>
</comment>
<sequence length="364" mass="41857">MSGLYIHVPFCSKRCIYCDFYSTTLGRDLRQQYTDALCRELKLYRGEELSTIYLGGGTPSQLTFLQLSQIFETIHHNFSLVPDAEITMETNPDDVTQEFIVELARLGVNRISLGIQTFNDERLKFLNRRHTAQEAIQAVERIDSVGIKNISVDLIYGLPNETLEEWRGNVQLALSLPITHLSSYCLMIEEGTALFKLWEKGQVKEVEEEMELSMFQTLIEMTEREGFEHYEISNFARAGFHSQHNSRYWQGLPYIGSGPGAHGFDGRTRRSNNADLRAYIAAPGLPPHSVENLTEEERFEELVFTRMRMMQGLNLQEVPSDKRQQLLLRAKPFIDKGNLECVNNHLRLTRSGIFISDYIFSNLI</sequence>
<dbReference type="GO" id="GO:0005737">
    <property type="term" value="C:cytoplasm"/>
    <property type="evidence" value="ECO:0007669"/>
    <property type="project" value="UniProtKB-SubCell"/>
</dbReference>
<dbReference type="SFLD" id="SFLDF00288">
    <property type="entry name" value="HemN-like__clustered_with_nucl"/>
    <property type="match status" value="1"/>
</dbReference>
<evidence type="ECO:0000256" key="1">
    <source>
        <dbReference type="ARBA" id="ARBA00006100"/>
    </source>
</evidence>
<keyword evidence="2" id="KW-0349">Heme</keyword>
<dbReference type="GO" id="GO:0046872">
    <property type="term" value="F:metal ion binding"/>
    <property type="evidence" value="ECO:0007669"/>
    <property type="project" value="UniProtKB-UniRule"/>
</dbReference>
<name>A0A7W5UXV4_9BACT</name>
<dbReference type="SFLD" id="SFLDS00029">
    <property type="entry name" value="Radical_SAM"/>
    <property type="match status" value="1"/>
</dbReference>
<dbReference type="SFLD" id="SFLDF00562">
    <property type="entry name" value="HemN-like__clustered_with_heat"/>
    <property type="match status" value="1"/>
</dbReference>
<feature type="domain" description="Radical SAM core" evidence="3">
    <location>
        <begin position="1"/>
        <end position="228"/>
    </location>
</feature>
<dbReference type="InterPro" id="IPR058240">
    <property type="entry name" value="rSAM_sf"/>
</dbReference>
<dbReference type="PANTHER" id="PTHR13932:SF5">
    <property type="entry name" value="RADICAL S-ADENOSYL METHIONINE DOMAIN-CONTAINING PROTEIN 1, MITOCHONDRIAL"/>
    <property type="match status" value="1"/>
</dbReference>
<dbReference type="GO" id="GO:0004109">
    <property type="term" value="F:coproporphyrinogen oxidase activity"/>
    <property type="evidence" value="ECO:0007669"/>
    <property type="project" value="InterPro"/>
</dbReference>
<dbReference type="InterPro" id="IPR006638">
    <property type="entry name" value="Elp3/MiaA/NifB-like_rSAM"/>
</dbReference>
<dbReference type="SUPFAM" id="SSF102114">
    <property type="entry name" value="Radical SAM enzymes"/>
    <property type="match status" value="1"/>
</dbReference>
<dbReference type="SFLD" id="SFLDG01065">
    <property type="entry name" value="anaerobic_coproporphyrinogen-I"/>
    <property type="match status" value="1"/>
</dbReference>
<dbReference type="InterPro" id="IPR007197">
    <property type="entry name" value="rSAM"/>
</dbReference>
<keyword evidence="2" id="KW-0408">Iron</keyword>
<dbReference type="RefSeq" id="WP_183697971.1">
    <property type="nucleotide sequence ID" value="NZ_JACICA010000015.1"/>
</dbReference>
<keyword evidence="2" id="KW-0004">4Fe-4S</keyword>
<comment type="subcellular location">
    <subcellularLocation>
        <location evidence="2">Cytoplasm</location>
    </subcellularLocation>
</comment>
<dbReference type="InterPro" id="IPR023404">
    <property type="entry name" value="rSAM_horseshoe"/>
</dbReference>
<dbReference type="Pfam" id="PF04055">
    <property type="entry name" value="Radical_SAM"/>
    <property type="match status" value="1"/>
</dbReference>
<gene>
    <name evidence="4" type="ORF">FHS60_002055</name>
</gene>
<keyword evidence="4" id="KW-0560">Oxidoreductase</keyword>